<dbReference type="InterPro" id="IPR005113">
    <property type="entry name" value="uDENN_dom"/>
</dbReference>
<proteinExistence type="predicted"/>
<evidence type="ECO:0000313" key="4">
    <source>
        <dbReference type="Proteomes" id="UP000215914"/>
    </source>
</evidence>
<feature type="region of interest" description="Disordered" evidence="1">
    <location>
        <begin position="448"/>
        <end position="479"/>
    </location>
</feature>
<dbReference type="EMBL" id="CM007899">
    <property type="protein sequence ID" value="OTG13363.1"/>
    <property type="molecule type" value="Genomic_DNA"/>
</dbReference>
<evidence type="ECO:0000256" key="1">
    <source>
        <dbReference type="SAM" id="MobiDB-lite"/>
    </source>
</evidence>
<feature type="region of interest" description="Disordered" evidence="1">
    <location>
        <begin position="119"/>
        <end position="140"/>
    </location>
</feature>
<sequence>MKKASQAGGFLYFIKKKIKEITIILWYGRLRNSPSTFFFFFSPSLSRSRWMQQQQQQEGDTRDPAVSIALTQPNIPLTIQEVTLTERIALMEKGNEEPNNSTGWGASFFVQHTTEDVSLNPPSPAAARPSVVFSSKGDSGSPLQKLQTQVFRVLKGFSPPLEDKTRTYNPEVLTSQKRQWASFQLQALHQRILKEPSRLFESMVVVGLHPNCDIQALQRQYFGRRSDVPGRFRSALSVQNQFRVEPNLEPQVLFVYPPDKQLPLRSKDLLSFCFPGGLEVHTIERTPSMSELNEILLGQEHVKQNDLSFVFRLQGADDSILYGCCVLVDELVQQPSRLISMMGDGQLSSPPLSRHILTTRRCYCILTRLPFFELHFGVLNSIFIEERLERLTKCISNLEVESVYDNEVCLEDKIADYGSQELCNGTTESVQLTVSNSASERVSDCVTPVGPEIEMDSSSKECDSPAVDDTVSNKHDTQKQIPNAILPLLRYHQYDSSDSSSSFQGSPSEDRSFRSDVDSPETEEASFSGQEDNDHNEILDWAKTSNHGSLQIICEYNRLCVPARGSTIRFHPLDHLHPLEYHRPDETVLHIAGSKVDLMSCNTSFELAEAHKALAVEEEATALSVWAISSLCGALRLEHILTIFVGALLEKQIVFVCSNLGILSASVLSIIPLIRPYQWQSFFMPVLPNDMLDFLDAPVPFIVGVKSKTAEVQSKSGNVILVDANKNQVKSLSIPHFPKYKELYAALTPYHAQLVGESYLGKKRPVYDCTDVQVEAAKGFLRVLRSYLDSLCSNLRSHTITNVQSNDDKVSLLLKESFIESFPSRDRPFMKLFVDTQLFSVHTDLVLSLFQKD</sequence>
<dbReference type="Proteomes" id="UP000215914">
    <property type="component" value="Chromosome 10"/>
</dbReference>
<dbReference type="Pfam" id="PF02141">
    <property type="entry name" value="DENN"/>
    <property type="match status" value="1"/>
</dbReference>
<accession>A0A251TRL7</accession>
<feature type="region of interest" description="Disordered" evidence="1">
    <location>
        <begin position="496"/>
        <end position="535"/>
    </location>
</feature>
<gene>
    <name evidence="3" type="ORF">HannXRQ_Chr10g0319671</name>
</gene>
<dbReference type="PANTHER" id="PTHR15288:SF30">
    <property type="entry name" value="CDENN DOMAIN, UDENN DOMAIN, TRIPARTITE DENN DOMAIN-CONTAINING PROTEIN"/>
    <property type="match status" value="1"/>
</dbReference>
<dbReference type="FunCoup" id="A0A251TRL7">
    <property type="interactions" value="1391"/>
</dbReference>
<name>A0A251TRL7_HELAN</name>
<reference evidence="4" key="1">
    <citation type="journal article" date="2017" name="Nature">
        <title>The sunflower genome provides insights into oil metabolism, flowering and Asterid evolution.</title>
        <authorList>
            <person name="Badouin H."/>
            <person name="Gouzy J."/>
            <person name="Grassa C.J."/>
            <person name="Murat F."/>
            <person name="Staton S.E."/>
            <person name="Cottret L."/>
            <person name="Lelandais-Briere C."/>
            <person name="Owens G.L."/>
            <person name="Carrere S."/>
            <person name="Mayjonade B."/>
            <person name="Legrand L."/>
            <person name="Gill N."/>
            <person name="Kane N.C."/>
            <person name="Bowers J.E."/>
            <person name="Hubner S."/>
            <person name="Bellec A."/>
            <person name="Berard A."/>
            <person name="Berges H."/>
            <person name="Blanchet N."/>
            <person name="Boniface M.C."/>
            <person name="Brunel D."/>
            <person name="Catrice O."/>
            <person name="Chaidir N."/>
            <person name="Claudel C."/>
            <person name="Donnadieu C."/>
            <person name="Faraut T."/>
            <person name="Fievet G."/>
            <person name="Helmstetter N."/>
            <person name="King M."/>
            <person name="Knapp S.J."/>
            <person name="Lai Z."/>
            <person name="Le Paslier M.C."/>
            <person name="Lippi Y."/>
            <person name="Lorenzon L."/>
            <person name="Mandel J.R."/>
            <person name="Marage G."/>
            <person name="Marchand G."/>
            <person name="Marquand E."/>
            <person name="Bret-Mestries E."/>
            <person name="Morien E."/>
            <person name="Nambeesan S."/>
            <person name="Nguyen T."/>
            <person name="Pegot-Espagnet P."/>
            <person name="Pouilly N."/>
            <person name="Raftis F."/>
            <person name="Sallet E."/>
            <person name="Schiex T."/>
            <person name="Thomas J."/>
            <person name="Vandecasteele C."/>
            <person name="Vares D."/>
            <person name="Vear F."/>
            <person name="Vautrin S."/>
            <person name="Crespi M."/>
            <person name="Mangin B."/>
            <person name="Burke J.M."/>
            <person name="Salse J."/>
            <person name="Munos S."/>
            <person name="Vincourt P."/>
            <person name="Rieseberg L.H."/>
            <person name="Langlade N.B."/>
        </authorList>
    </citation>
    <scope>NUCLEOTIDE SEQUENCE [LARGE SCALE GENOMIC DNA]</scope>
    <source>
        <strain evidence="4">cv. SF193</strain>
    </source>
</reference>
<dbReference type="Gene3D" id="3.40.50.11500">
    <property type="match status" value="1"/>
</dbReference>
<dbReference type="InterPro" id="IPR001194">
    <property type="entry name" value="cDENN_dom"/>
</dbReference>
<dbReference type="PROSITE" id="PS50211">
    <property type="entry name" value="DENN"/>
    <property type="match status" value="1"/>
</dbReference>
<feature type="compositionally biased region" description="Basic and acidic residues" evidence="1">
    <location>
        <begin position="508"/>
        <end position="517"/>
    </location>
</feature>
<protein>
    <submittedName>
        <fullName evidence="3">Putative DENN (AEX-3) domain-containing protein</fullName>
    </submittedName>
</protein>
<dbReference type="InterPro" id="IPR051942">
    <property type="entry name" value="DENN_domain_containing_2"/>
</dbReference>
<dbReference type="SMART" id="SM00799">
    <property type="entry name" value="DENN"/>
    <property type="match status" value="1"/>
</dbReference>
<dbReference type="InterPro" id="IPR037516">
    <property type="entry name" value="Tripartite_DENN"/>
</dbReference>
<feature type="compositionally biased region" description="Low complexity" evidence="1">
    <location>
        <begin position="125"/>
        <end position="135"/>
    </location>
</feature>
<dbReference type="STRING" id="4232.A0A251TRL7"/>
<dbReference type="Gene3D" id="3.30.450.200">
    <property type="match status" value="1"/>
</dbReference>
<dbReference type="InterPro" id="IPR043153">
    <property type="entry name" value="DENN_C"/>
</dbReference>
<dbReference type="SMART" id="SM00800">
    <property type="entry name" value="uDENN"/>
    <property type="match status" value="1"/>
</dbReference>
<dbReference type="InParanoid" id="A0A251TRL7"/>
<dbReference type="OMA" id="CVEPNIE"/>
<feature type="domain" description="UDENN" evidence="2">
    <location>
        <begin position="235"/>
        <end position="853"/>
    </location>
</feature>
<organism evidence="3 4">
    <name type="scientific">Helianthus annuus</name>
    <name type="common">Common sunflower</name>
    <dbReference type="NCBI Taxonomy" id="4232"/>
    <lineage>
        <taxon>Eukaryota</taxon>
        <taxon>Viridiplantae</taxon>
        <taxon>Streptophyta</taxon>
        <taxon>Embryophyta</taxon>
        <taxon>Tracheophyta</taxon>
        <taxon>Spermatophyta</taxon>
        <taxon>Magnoliopsida</taxon>
        <taxon>eudicotyledons</taxon>
        <taxon>Gunneridae</taxon>
        <taxon>Pentapetalae</taxon>
        <taxon>asterids</taxon>
        <taxon>campanulids</taxon>
        <taxon>Asterales</taxon>
        <taxon>Asteraceae</taxon>
        <taxon>Asteroideae</taxon>
        <taxon>Heliantheae alliance</taxon>
        <taxon>Heliantheae</taxon>
        <taxon>Helianthus</taxon>
    </lineage>
</organism>
<dbReference type="AlphaFoldDB" id="A0A251TRL7"/>
<keyword evidence="4" id="KW-1185">Reference proteome</keyword>
<dbReference type="PANTHER" id="PTHR15288">
    <property type="entry name" value="DENN DOMAIN-CONTAINING PROTEIN 2"/>
    <property type="match status" value="1"/>
</dbReference>
<evidence type="ECO:0000313" key="3">
    <source>
        <dbReference type="EMBL" id="OTG13363.1"/>
    </source>
</evidence>
<dbReference type="Pfam" id="PF03456">
    <property type="entry name" value="uDENN"/>
    <property type="match status" value="1"/>
</dbReference>
<evidence type="ECO:0000259" key="2">
    <source>
        <dbReference type="PROSITE" id="PS50211"/>
    </source>
</evidence>